<reference evidence="4" key="1">
    <citation type="submission" date="2016-10" db="EMBL/GenBank/DDBJ databases">
        <authorList>
            <person name="Varghese N."/>
            <person name="Submissions S."/>
        </authorList>
    </citation>
    <scope>NUCLEOTIDE SEQUENCE [LARGE SCALE GENOMIC DNA]</scope>
    <source>
        <strain evidence="4">CGMCC 1.10971</strain>
    </source>
</reference>
<dbReference type="InterPro" id="IPR002477">
    <property type="entry name" value="Peptidoglycan-bd-like"/>
</dbReference>
<dbReference type="AlphaFoldDB" id="A0A1I2PCV7"/>
<gene>
    <name evidence="3" type="ORF">SAMN05216175_103276</name>
</gene>
<feature type="chain" id="PRO_5011670120" evidence="1">
    <location>
        <begin position="19"/>
        <end position="194"/>
    </location>
</feature>
<dbReference type="InterPro" id="IPR036365">
    <property type="entry name" value="PGBD-like_sf"/>
</dbReference>
<dbReference type="Gene3D" id="1.10.101.10">
    <property type="entry name" value="PGBD-like superfamily/PGBD"/>
    <property type="match status" value="1"/>
</dbReference>
<dbReference type="EMBL" id="FOOU01000003">
    <property type="protein sequence ID" value="SFG11281.1"/>
    <property type="molecule type" value="Genomic_DNA"/>
</dbReference>
<evidence type="ECO:0000259" key="2">
    <source>
        <dbReference type="Pfam" id="PF01471"/>
    </source>
</evidence>
<dbReference type="OrthoDB" id="6507154at2"/>
<organism evidence="3 4">
    <name type="scientific">Neptunomonas qingdaonensis</name>
    <dbReference type="NCBI Taxonomy" id="1045558"/>
    <lineage>
        <taxon>Bacteria</taxon>
        <taxon>Pseudomonadati</taxon>
        <taxon>Pseudomonadota</taxon>
        <taxon>Gammaproteobacteria</taxon>
        <taxon>Oceanospirillales</taxon>
        <taxon>Oceanospirillaceae</taxon>
        <taxon>Neptunomonas</taxon>
    </lineage>
</organism>
<accession>A0A1I2PCV7</accession>
<dbReference type="Pfam" id="PF01471">
    <property type="entry name" value="PG_binding_1"/>
    <property type="match status" value="1"/>
</dbReference>
<feature type="domain" description="Peptidoglycan binding-like" evidence="2">
    <location>
        <begin position="140"/>
        <end position="186"/>
    </location>
</feature>
<dbReference type="Proteomes" id="UP000198623">
    <property type="component" value="Unassembled WGS sequence"/>
</dbReference>
<evidence type="ECO:0000256" key="1">
    <source>
        <dbReference type="SAM" id="SignalP"/>
    </source>
</evidence>
<evidence type="ECO:0000313" key="3">
    <source>
        <dbReference type="EMBL" id="SFG11281.1"/>
    </source>
</evidence>
<dbReference type="STRING" id="1045558.SAMN05216175_103276"/>
<name>A0A1I2PCV7_9GAMM</name>
<feature type="signal peptide" evidence="1">
    <location>
        <begin position="1"/>
        <end position="18"/>
    </location>
</feature>
<dbReference type="RefSeq" id="WP_090725884.1">
    <property type="nucleotide sequence ID" value="NZ_FOOU01000003.1"/>
</dbReference>
<keyword evidence="4" id="KW-1185">Reference proteome</keyword>
<sequence>MKFIIMSLLLLFSVAGYSADAENRFMAKGAGLASCDRFLNAAELKNKEYYNYGGWVEGFITAFNQLRPDTFDVAPWQSADYLIAIVTGYCIKNENASFYQATAYVVKALDSQRLKNFTPLLTIRVGNESMLIHQEILVKTQKFLLDSGFYEKNVSGVFNKETEVALKKYQKEKLLKQTGLPDHATLINLFYLKN</sequence>
<keyword evidence="1" id="KW-0732">Signal</keyword>
<dbReference type="SUPFAM" id="SSF47090">
    <property type="entry name" value="PGBD-like"/>
    <property type="match status" value="1"/>
</dbReference>
<dbReference type="InterPro" id="IPR036366">
    <property type="entry name" value="PGBDSf"/>
</dbReference>
<protein>
    <submittedName>
        <fullName evidence="3">Putative peptidoglycan binding domain-containing protein</fullName>
    </submittedName>
</protein>
<evidence type="ECO:0000313" key="4">
    <source>
        <dbReference type="Proteomes" id="UP000198623"/>
    </source>
</evidence>
<proteinExistence type="predicted"/>